<name>A0ABD1UAP4_9LAMI</name>
<evidence type="ECO:0000313" key="4">
    <source>
        <dbReference type="EMBL" id="KAL2522051.1"/>
    </source>
</evidence>
<evidence type="ECO:0000256" key="3">
    <source>
        <dbReference type="PROSITE-ProRule" id="PRU00708"/>
    </source>
</evidence>
<dbReference type="PANTHER" id="PTHR47941">
    <property type="entry name" value="PENTATRICOPEPTIDE REPEAT-CONTAINING PROTEIN 3, MITOCHONDRIAL"/>
    <property type="match status" value="1"/>
</dbReference>
<evidence type="ECO:0000256" key="2">
    <source>
        <dbReference type="ARBA" id="ARBA00022737"/>
    </source>
</evidence>
<dbReference type="PROSITE" id="PS51375">
    <property type="entry name" value="PPR"/>
    <property type="match status" value="7"/>
</dbReference>
<dbReference type="Pfam" id="PF13041">
    <property type="entry name" value="PPR_2"/>
    <property type="match status" value="2"/>
</dbReference>
<comment type="similarity">
    <text evidence="1">Belongs to the PPR family. P subfamily.</text>
</comment>
<dbReference type="EMBL" id="JBFOLJ010000007">
    <property type="protein sequence ID" value="KAL2522051.1"/>
    <property type="molecule type" value="Genomic_DNA"/>
</dbReference>
<feature type="repeat" description="PPR" evidence="3">
    <location>
        <begin position="196"/>
        <end position="230"/>
    </location>
</feature>
<organism evidence="4 5">
    <name type="scientific">Forsythia ovata</name>
    <dbReference type="NCBI Taxonomy" id="205694"/>
    <lineage>
        <taxon>Eukaryota</taxon>
        <taxon>Viridiplantae</taxon>
        <taxon>Streptophyta</taxon>
        <taxon>Embryophyta</taxon>
        <taxon>Tracheophyta</taxon>
        <taxon>Spermatophyta</taxon>
        <taxon>Magnoliopsida</taxon>
        <taxon>eudicotyledons</taxon>
        <taxon>Gunneridae</taxon>
        <taxon>Pentapetalae</taxon>
        <taxon>asterids</taxon>
        <taxon>lamiids</taxon>
        <taxon>Lamiales</taxon>
        <taxon>Oleaceae</taxon>
        <taxon>Forsythieae</taxon>
        <taxon>Forsythia</taxon>
    </lineage>
</organism>
<gene>
    <name evidence="4" type="ORF">Fot_25974</name>
</gene>
<keyword evidence="2" id="KW-0677">Repeat</keyword>
<dbReference type="NCBIfam" id="TIGR00756">
    <property type="entry name" value="PPR"/>
    <property type="match status" value="8"/>
</dbReference>
<reference evidence="5" key="1">
    <citation type="submission" date="2024-07" db="EMBL/GenBank/DDBJ databases">
        <title>Two chromosome-level genome assemblies of Korean endemic species Abeliophyllum distichum and Forsythia ovata (Oleaceae).</title>
        <authorList>
            <person name="Jang H."/>
        </authorList>
    </citation>
    <scope>NUCLEOTIDE SEQUENCE [LARGE SCALE GENOMIC DNA]</scope>
</reference>
<proteinExistence type="inferred from homology"/>
<feature type="repeat" description="PPR" evidence="3">
    <location>
        <begin position="161"/>
        <end position="195"/>
    </location>
</feature>
<dbReference type="InterPro" id="IPR002885">
    <property type="entry name" value="PPR_rpt"/>
</dbReference>
<comment type="caution">
    <text evidence="4">The sequence shown here is derived from an EMBL/GenBank/DDBJ whole genome shotgun (WGS) entry which is preliminary data.</text>
</comment>
<evidence type="ECO:0000313" key="5">
    <source>
        <dbReference type="Proteomes" id="UP001604277"/>
    </source>
</evidence>
<dbReference type="AlphaFoldDB" id="A0ABD1UAP4"/>
<evidence type="ECO:0000256" key="1">
    <source>
        <dbReference type="ARBA" id="ARBA00007626"/>
    </source>
</evidence>
<dbReference type="Proteomes" id="UP001604277">
    <property type="component" value="Unassembled WGS sequence"/>
</dbReference>
<dbReference type="InterPro" id="IPR011990">
    <property type="entry name" value="TPR-like_helical_dom_sf"/>
</dbReference>
<sequence>MIFKTLQTSTTRYISLYLYTPISAFPFSTLEIPANNITNQPSETHVKNPINIDESCVLNQLSDILPINRCPLICQPITGSLPDKHLESRAVDEFLAPEEKLRGIFLQKLRGKTAIRQALSSVGVEVNIDVFAKVVNRGNLCGEAMVMFFGWAIEQPNIPKDICTYHIILKALGRRKFFTSMMEVLNDMRAKEVNPNPETLFIVLDSYVRARQVSKAIKIFGELEKYGLKVNVEMLNVLLRCLCQRSHVGTASSLFNRMKEKVQPDSVTYNIIIGAWSKFGRVSEVEKFLQVMVNDGVEHDCVTYSYILEGLGRAGRVDDAVKIFEYLEEKQDMLSTGVYNAMVLNFIAIGDIDESLKYYERMLSNNYEPNIDTYAKIISAFLKVRRVSDAIELFDEMLARGIIPASGTLTTFIEPLCGYGPPYAALMIYKKARNVGCRISLSAYKLLLMRLSRFGKCGMLLNIWEEMQESGYSSDMQAYEYVINGLCNTGQLETAVLVMEESLHKGFFPSKLICSKLNNKLLASNKVDMAYKLFLKLKNARVNENAQRYWRAKGWHF</sequence>
<protein>
    <submittedName>
        <fullName evidence="4">Pentatricopeptide repeat-containing protein</fullName>
    </submittedName>
</protein>
<feature type="repeat" description="PPR" evidence="3">
    <location>
        <begin position="475"/>
        <end position="509"/>
    </location>
</feature>
<feature type="repeat" description="PPR" evidence="3">
    <location>
        <begin position="300"/>
        <end position="330"/>
    </location>
</feature>
<dbReference type="Pfam" id="PF01535">
    <property type="entry name" value="PPR"/>
    <property type="match status" value="5"/>
</dbReference>
<feature type="repeat" description="PPR" evidence="3">
    <location>
        <begin position="265"/>
        <end position="299"/>
    </location>
</feature>
<feature type="repeat" description="PPR" evidence="3">
    <location>
        <begin position="335"/>
        <end position="369"/>
    </location>
</feature>
<dbReference type="SUPFAM" id="SSF48452">
    <property type="entry name" value="TPR-like"/>
    <property type="match status" value="1"/>
</dbReference>
<feature type="repeat" description="PPR" evidence="3">
    <location>
        <begin position="370"/>
        <end position="404"/>
    </location>
</feature>
<dbReference type="Gene3D" id="1.25.40.10">
    <property type="entry name" value="Tetratricopeptide repeat domain"/>
    <property type="match status" value="4"/>
</dbReference>
<accession>A0ABD1UAP4</accession>
<keyword evidence="5" id="KW-1185">Reference proteome</keyword>